<dbReference type="AlphaFoldDB" id="A0A806KNB4"/>
<dbReference type="EMBL" id="JQ844239">
    <property type="protein sequence ID" value="AGS53641.1"/>
    <property type="molecule type" value="Genomic_DNA"/>
</dbReference>
<reference evidence="9" key="1">
    <citation type="submission" date="2012-03" db="EMBL/GenBank/DDBJ databases">
        <title>Functional metagenomics reveals considerable lignocellulase gene clusters in the gut microbiome of a wood-feeding higher termite.</title>
        <authorList>
            <person name="Liu N."/>
        </authorList>
    </citation>
    <scope>NUCLEOTIDE SEQUENCE</scope>
</reference>
<evidence type="ECO:0000256" key="4">
    <source>
        <dbReference type="ARBA" id="ARBA00022729"/>
    </source>
</evidence>
<dbReference type="InterPro" id="IPR036962">
    <property type="entry name" value="Glyco_hydro_3_N_sf"/>
</dbReference>
<evidence type="ECO:0000256" key="2">
    <source>
        <dbReference type="ARBA" id="ARBA00005336"/>
    </source>
</evidence>
<dbReference type="SUPFAM" id="SSF52279">
    <property type="entry name" value="Beta-D-glucan exohydrolase, C-terminal domain"/>
    <property type="match status" value="1"/>
</dbReference>
<dbReference type="SUPFAM" id="SSF51445">
    <property type="entry name" value="(Trans)glycosidases"/>
    <property type="match status" value="1"/>
</dbReference>
<dbReference type="Pfam" id="PF00933">
    <property type="entry name" value="Glyco_hydro_3"/>
    <property type="match status" value="1"/>
</dbReference>
<keyword evidence="4" id="KW-0732">Signal</keyword>
<dbReference type="InterPro" id="IPR001764">
    <property type="entry name" value="Glyco_hydro_3_N"/>
</dbReference>
<accession>A0A806KNB4</accession>
<dbReference type="Gene3D" id="3.20.20.300">
    <property type="entry name" value="Glycoside hydrolase, family 3, N-terminal domain"/>
    <property type="match status" value="1"/>
</dbReference>
<feature type="domain" description="Glycoside hydrolase family 3 N-terminal" evidence="7">
    <location>
        <begin position="114"/>
        <end position="460"/>
    </location>
</feature>
<dbReference type="GO" id="GO:0009251">
    <property type="term" value="P:glucan catabolic process"/>
    <property type="evidence" value="ECO:0007669"/>
    <property type="project" value="TreeGrafter"/>
</dbReference>
<evidence type="ECO:0000259" key="8">
    <source>
        <dbReference type="Pfam" id="PF01915"/>
    </source>
</evidence>
<dbReference type="InterPro" id="IPR017853">
    <property type="entry name" value="GH"/>
</dbReference>
<dbReference type="Pfam" id="PF01915">
    <property type="entry name" value="Glyco_hydro_3_C"/>
    <property type="match status" value="1"/>
</dbReference>
<feature type="domain" description="Glycoside hydrolase family 3 C-terminal" evidence="8">
    <location>
        <begin position="500"/>
        <end position="727"/>
    </location>
</feature>
<keyword evidence="6 9" id="KW-0326">Glycosidase</keyword>
<evidence type="ECO:0000259" key="7">
    <source>
        <dbReference type="Pfam" id="PF00933"/>
    </source>
</evidence>
<sequence>MPKKYTIVEKDGYCLIRNEGGATLGISAENKDAIIEADGYAFKDLNRNGVLDPYEDWRLPVEERAADLAKKLSIEEIAGLMLYSPHQGLTMNPAFQARFNRNNADTRGHPWDLSEAQKAFLKDDNVRHVLIAIVDNALTAAKWNNKAQAFVDGIGHGIPINTSSDPRHGMARSAEFDMGAGGDVSKWPEHIGLAAAFDPDLVEEFGRIAAKEYRAMGIATALSPQIDLATDPRWNRFYGTFGPGSRLATDLARAYCDGFQNSDDGEADGGCADGWGYESVNAMAKHWPGGGTGEGGRDAHFGYGKYSVFPGDNFEEHLKPFTEGAFKLKGKTGQCSAIMPYYTISYGIDKQYGENVGNSYSKYFIADMLRTQYGYDGVVCTDWNITHDSVDFESFISGKCWGVEDMPVVDRHYKVLMAGVDQFGGNSDAKPVIEAYAKGAAEHGEEFMRKRMELSAVRLLRNIYRTGLFENPYLDPDESAKTVGCEDFMKKGYEAQLRSVVMLKNKNNVLPLAKKQKVYIPQRRTNAGSDWFGRTIPAKEEIPVNKDIVSRYFEIVDSPDEADCAFAFIVSPDNRGYTKEEGYIPISLQYRPYTAASARAQSIAAPGDNRSYKGKTVSTQNEPHLDMVLETKKAMGSKPVIVFIKMMNPLIVAEFEKAADAIIVDFFVKPEALMDIVSGRAEPSALLPFILPKDMETVEKHNEDMPFDMEPYLDECGNRYDFAFGLNWSGVIVDERVRKYK</sequence>
<keyword evidence="5 9" id="KW-0378">Hydrolase</keyword>
<dbReference type="PRINTS" id="PR00133">
    <property type="entry name" value="GLHYDRLASE3"/>
</dbReference>
<proteinExistence type="inferred from homology"/>
<protein>
    <recommendedName>
        <fullName evidence="3">beta-glucosidase</fullName>
        <ecNumber evidence="3">3.2.1.21</ecNumber>
    </recommendedName>
</protein>
<evidence type="ECO:0000313" key="9">
    <source>
        <dbReference type="EMBL" id="AGS53641.1"/>
    </source>
</evidence>
<dbReference type="PANTHER" id="PTHR30620:SF16">
    <property type="entry name" value="LYSOSOMAL BETA GLUCOSIDASE"/>
    <property type="match status" value="1"/>
</dbReference>
<dbReference type="InterPro" id="IPR002772">
    <property type="entry name" value="Glyco_hydro_3_C"/>
</dbReference>
<evidence type="ECO:0000256" key="6">
    <source>
        <dbReference type="ARBA" id="ARBA00023295"/>
    </source>
</evidence>
<evidence type="ECO:0000256" key="1">
    <source>
        <dbReference type="ARBA" id="ARBA00000448"/>
    </source>
</evidence>
<evidence type="ECO:0000256" key="3">
    <source>
        <dbReference type="ARBA" id="ARBA00012744"/>
    </source>
</evidence>
<dbReference type="EC" id="3.2.1.21" evidence="3"/>
<dbReference type="InterPro" id="IPR036881">
    <property type="entry name" value="Glyco_hydro_3_C_sf"/>
</dbReference>
<dbReference type="Gene3D" id="3.40.50.1700">
    <property type="entry name" value="Glycoside hydrolase family 3 C-terminal domain"/>
    <property type="match status" value="1"/>
</dbReference>
<dbReference type="InterPro" id="IPR051915">
    <property type="entry name" value="Cellulose_Degrad_GH3"/>
</dbReference>
<dbReference type="PANTHER" id="PTHR30620">
    <property type="entry name" value="PERIPLASMIC BETA-GLUCOSIDASE-RELATED"/>
    <property type="match status" value="1"/>
</dbReference>
<comment type="similarity">
    <text evidence="2">Belongs to the glycosyl hydrolase 3 family.</text>
</comment>
<name>A0A806KNB4_9BACT</name>
<dbReference type="GO" id="GO:0008422">
    <property type="term" value="F:beta-glucosidase activity"/>
    <property type="evidence" value="ECO:0007669"/>
    <property type="project" value="UniProtKB-EC"/>
</dbReference>
<evidence type="ECO:0000256" key="5">
    <source>
        <dbReference type="ARBA" id="ARBA00022801"/>
    </source>
</evidence>
<organism evidence="9">
    <name type="scientific">uncultured bacterium contig00086</name>
    <dbReference type="NCBI Taxonomy" id="1181559"/>
    <lineage>
        <taxon>Bacteria</taxon>
        <taxon>environmental samples</taxon>
    </lineage>
</organism>
<comment type="catalytic activity">
    <reaction evidence="1">
        <text>Hydrolysis of terminal, non-reducing beta-D-glucosyl residues with release of beta-D-glucose.</text>
        <dbReference type="EC" id="3.2.1.21"/>
    </reaction>
</comment>